<evidence type="ECO:0000313" key="3">
    <source>
        <dbReference type="Proteomes" id="UP000650833"/>
    </source>
</evidence>
<accession>A0A8H7R760</accession>
<dbReference type="Proteomes" id="UP000650833">
    <property type="component" value="Unassembled WGS sequence"/>
</dbReference>
<comment type="caution">
    <text evidence="2">The sequence shown here is derived from an EMBL/GenBank/DDBJ whole genome shotgun (WGS) entry which is preliminary data.</text>
</comment>
<proteinExistence type="predicted"/>
<sequence>MDLHDNKNQNEVEDNSNKENKSQNSLKQHNQEVKTMAVNLARIQNPTHSKTEAVQRIIFARYLNSKFSNKEDWKRVVWIANFRIHDIKLWACMTYQGVGKIRQVDLESSRNDFPPPNHKTKDYLKILRSDIIKVLKEYNIPKGHCILQTDPNCTDDEAFAWIHAKRNPVGGCIFGWPGNSMDLHPMTEIIELFKKNLPDLKDMNKGDQSHAITSVWDAIPKKEAKKSIDKMPYRLNAVLENNGQAIYQLYHTYCLEPDEFIQYKKENDNHTRIRVISLGFSGKKP</sequence>
<dbReference type="InterPro" id="IPR036397">
    <property type="entry name" value="RNaseH_sf"/>
</dbReference>
<dbReference type="EMBL" id="JAEPRC010000200">
    <property type="protein sequence ID" value="KAG2204376.1"/>
    <property type="molecule type" value="Genomic_DNA"/>
</dbReference>
<feature type="compositionally biased region" description="Basic and acidic residues" evidence="1">
    <location>
        <begin position="1"/>
        <end position="21"/>
    </location>
</feature>
<organism evidence="2 3">
    <name type="scientific">Mucor plumbeus</name>
    <dbReference type="NCBI Taxonomy" id="97098"/>
    <lineage>
        <taxon>Eukaryota</taxon>
        <taxon>Fungi</taxon>
        <taxon>Fungi incertae sedis</taxon>
        <taxon>Mucoromycota</taxon>
        <taxon>Mucoromycotina</taxon>
        <taxon>Mucoromycetes</taxon>
        <taxon>Mucorales</taxon>
        <taxon>Mucorineae</taxon>
        <taxon>Mucoraceae</taxon>
        <taxon>Mucor</taxon>
    </lineage>
</organism>
<gene>
    <name evidence="2" type="ORF">INT46_001543</name>
</gene>
<evidence type="ECO:0000256" key="1">
    <source>
        <dbReference type="SAM" id="MobiDB-lite"/>
    </source>
</evidence>
<dbReference type="Gene3D" id="3.30.420.10">
    <property type="entry name" value="Ribonuclease H-like superfamily/Ribonuclease H"/>
    <property type="match status" value="1"/>
</dbReference>
<dbReference type="AlphaFoldDB" id="A0A8H7R760"/>
<name>A0A8H7R760_9FUNG</name>
<dbReference type="OrthoDB" id="2263719at2759"/>
<feature type="region of interest" description="Disordered" evidence="1">
    <location>
        <begin position="1"/>
        <end position="30"/>
    </location>
</feature>
<protein>
    <submittedName>
        <fullName evidence="2">Uncharacterized protein</fullName>
    </submittedName>
</protein>
<dbReference type="GO" id="GO:0003676">
    <property type="term" value="F:nucleic acid binding"/>
    <property type="evidence" value="ECO:0007669"/>
    <property type="project" value="InterPro"/>
</dbReference>
<evidence type="ECO:0000313" key="2">
    <source>
        <dbReference type="EMBL" id="KAG2204376.1"/>
    </source>
</evidence>
<keyword evidence="3" id="KW-1185">Reference proteome</keyword>
<reference evidence="2" key="1">
    <citation type="submission" date="2020-12" db="EMBL/GenBank/DDBJ databases">
        <title>Metabolic potential, ecology and presence of endohyphal bacteria is reflected in genomic diversity of Mucoromycotina.</title>
        <authorList>
            <person name="Muszewska A."/>
            <person name="Okrasinska A."/>
            <person name="Steczkiewicz K."/>
            <person name="Drgas O."/>
            <person name="Orlowska M."/>
            <person name="Perlinska-Lenart U."/>
            <person name="Aleksandrzak-Piekarczyk T."/>
            <person name="Szatraj K."/>
            <person name="Zielenkiewicz U."/>
            <person name="Pilsyk S."/>
            <person name="Malc E."/>
            <person name="Mieczkowski P."/>
            <person name="Kruszewska J.S."/>
            <person name="Biernat P."/>
            <person name="Pawlowska J."/>
        </authorList>
    </citation>
    <scope>NUCLEOTIDE SEQUENCE</scope>
    <source>
        <strain evidence="2">CBS 226.32</strain>
    </source>
</reference>